<evidence type="ECO:0008006" key="3">
    <source>
        <dbReference type="Google" id="ProtNLM"/>
    </source>
</evidence>
<name>A0ABD2Q900_9PLAT</name>
<accession>A0ABD2Q900</accession>
<sequence>MNKDRTVRINSLCRRIVAKRLGHNESIPDLGSEIIPKCQKLTRTTLSFFVTHKCEGLNMTAALRQLVTDFRRSIDLYLKDLVIPRADLFLLGKSREIDLTELEQYFEELQSKIENKPQHFEHQCHRILEFKLDEETLNKMQQAEILVLKARTMNIMTDSGLEIDEHILKGYLDKALELDSQSSCANCELGEYLWRIGQIHEAEKNSEAHWKLSMALRHLQSNEVAFKNLCSKESQQKASDMVPLLESKRVEILKKSLSIAKQSTSLDACDARAWECLGNSLVTFCARLKGTYSQLNNLQQQMLDAYSQALAAKTDASVFYDPNFHLSRSIAFSFQQHSSLQDSQRVVEACFLSTLFDPDWTTPLNHIVNLLMLLHRVRSMLQNASEEDCKRLSNCLQLAVCRHLVAPEQEKLPKIKDPLAKLVSRVFGPLQLQRRGGSDENYNMSDTPVAASLLKKHSFDSNLLPKQPLKLVSIANLAKGMNENSVLIGRVQQGIVESFDGDLALNSILVDAFGQPFHLRVIKAAKNCGPRHRDILAIPNPELVQVTIDRVLMKNVRTLAKALSSSLTAQQREKFDAVVEEEITLSSVVVYNAESLILNGKPVGADWNGPLVVENIFYT</sequence>
<gene>
    <name evidence="1" type="ORF">Ciccas_005654</name>
</gene>
<dbReference type="Gene3D" id="1.25.40.10">
    <property type="entry name" value="Tetratricopeptide repeat domain"/>
    <property type="match status" value="1"/>
</dbReference>
<protein>
    <recommendedName>
        <fullName evidence="3">Tetratricopeptide repeat protein 5 OB fold domain-containing protein</fullName>
    </recommendedName>
</protein>
<dbReference type="SUPFAM" id="SSF48452">
    <property type="entry name" value="TPR-like"/>
    <property type="match status" value="1"/>
</dbReference>
<dbReference type="Gene3D" id="2.40.50.550">
    <property type="match status" value="1"/>
</dbReference>
<comment type="caution">
    <text evidence="1">The sequence shown here is derived from an EMBL/GenBank/DDBJ whole genome shotgun (WGS) entry which is preliminary data.</text>
</comment>
<dbReference type="EMBL" id="JBJKFK010000682">
    <property type="protein sequence ID" value="KAL3315712.1"/>
    <property type="molecule type" value="Genomic_DNA"/>
</dbReference>
<dbReference type="InterPro" id="IPR011990">
    <property type="entry name" value="TPR-like_helical_dom_sf"/>
</dbReference>
<evidence type="ECO:0000313" key="2">
    <source>
        <dbReference type="Proteomes" id="UP001626550"/>
    </source>
</evidence>
<evidence type="ECO:0000313" key="1">
    <source>
        <dbReference type="EMBL" id="KAL3315712.1"/>
    </source>
</evidence>
<dbReference type="InterPro" id="IPR038645">
    <property type="entry name" value="TTC5_OB_sf"/>
</dbReference>
<dbReference type="AlphaFoldDB" id="A0ABD2Q900"/>
<organism evidence="1 2">
    <name type="scientific">Cichlidogyrus casuarinus</name>
    <dbReference type="NCBI Taxonomy" id="1844966"/>
    <lineage>
        <taxon>Eukaryota</taxon>
        <taxon>Metazoa</taxon>
        <taxon>Spiralia</taxon>
        <taxon>Lophotrochozoa</taxon>
        <taxon>Platyhelminthes</taxon>
        <taxon>Monogenea</taxon>
        <taxon>Monopisthocotylea</taxon>
        <taxon>Dactylogyridea</taxon>
        <taxon>Ancyrocephalidae</taxon>
        <taxon>Cichlidogyrus</taxon>
    </lineage>
</organism>
<reference evidence="1 2" key="1">
    <citation type="submission" date="2024-11" db="EMBL/GenBank/DDBJ databases">
        <title>Adaptive evolution of stress response genes in parasites aligns with host niche diversity.</title>
        <authorList>
            <person name="Hahn C."/>
            <person name="Resl P."/>
        </authorList>
    </citation>
    <scope>NUCLEOTIDE SEQUENCE [LARGE SCALE GENOMIC DNA]</scope>
    <source>
        <strain evidence="1">EGGRZ-B1_66</strain>
        <tissue evidence="1">Body</tissue>
    </source>
</reference>
<proteinExistence type="predicted"/>
<dbReference type="Proteomes" id="UP001626550">
    <property type="component" value="Unassembled WGS sequence"/>
</dbReference>
<keyword evidence="2" id="KW-1185">Reference proteome</keyword>